<evidence type="ECO:0000313" key="1">
    <source>
        <dbReference type="EMBL" id="CAI9917628.1"/>
    </source>
</evidence>
<proteinExistence type="predicted"/>
<evidence type="ECO:0000313" key="3">
    <source>
        <dbReference type="EMBL" id="CAL6071473.1"/>
    </source>
</evidence>
<dbReference type="Proteomes" id="UP001642409">
    <property type="component" value="Unassembled WGS sequence"/>
</dbReference>
<reference evidence="3 5" key="2">
    <citation type="submission" date="2024-07" db="EMBL/GenBank/DDBJ databases">
        <authorList>
            <person name="Akdeniz Z."/>
        </authorList>
    </citation>
    <scope>NUCLEOTIDE SEQUENCE [LARGE SCALE GENOMIC DNA]</scope>
</reference>
<gene>
    <name evidence="1" type="ORF">HINF_LOCUS5273</name>
    <name evidence="3" type="ORF">HINF_LOCUS55163</name>
    <name evidence="2" type="ORF">HINF_LOCUS6298</name>
    <name evidence="4" type="ORF">HINF_LOCUS76452</name>
</gene>
<comment type="caution">
    <text evidence="1">The sequence shown here is derived from an EMBL/GenBank/DDBJ whole genome shotgun (WGS) entry which is preliminary data.</text>
</comment>
<organism evidence="1">
    <name type="scientific">Hexamita inflata</name>
    <dbReference type="NCBI Taxonomy" id="28002"/>
    <lineage>
        <taxon>Eukaryota</taxon>
        <taxon>Metamonada</taxon>
        <taxon>Diplomonadida</taxon>
        <taxon>Hexamitidae</taxon>
        <taxon>Hexamitinae</taxon>
        <taxon>Hexamita</taxon>
    </lineage>
</organism>
<evidence type="ECO:0000313" key="2">
    <source>
        <dbReference type="EMBL" id="CAI9918653.1"/>
    </source>
</evidence>
<sequence>MKIIFYKNSKYSFNLQYEKLKNPTLKQKNILMLFHSFEVATLSKLRYNFFINVESWTETTSFCSDKHLQKEQFFIHLGLFIFQRQNYIDLYSLVYNLQAFYWLKQNSII</sequence>
<dbReference type="EMBL" id="CAXDID020000290">
    <property type="protein sequence ID" value="CAL6071473.1"/>
    <property type="molecule type" value="Genomic_DNA"/>
</dbReference>
<name>A0AA86NEE8_9EUKA</name>
<keyword evidence="5" id="KW-1185">Reference proteome</keyword>
<dbReference type="EMBL" id="CAXDID020000710">
    <property type="protein sequence ID" value="CAL6111553.1"/>
    <property type="molecule type" value="Genomic_DNA"/>
</dbReference>
<evidence type="ECO:0000313" key="5">
    <source>
        <dbReference type="Proteomes" id="UP001642409"/>
    </source>
</evidence>
<dbReference type="EMBL" id="CATOUU010000163">
    <property type="protein sequence ID" value="CAI9918653.1"/>
    <property type="molecule type" value="Genomic_DNA"/>
</dbReference>
<accession>A0AA86NEE8</accession>
<reference evidence="1" key="1">
    <citation type="submission" date="2023-06" db="EMBL/GenBank/DDBJ databases">
        <authorList>
            <person name="Kurt Z."/>
        </authorList>
    </citation>
    <scope>NUCLEOTIDE SEQUENCE</scope>
</reference>
<dbReference type="EMBL" id="CATOUU010000134">
    <property type="protein sequence ID" value="CAI9917628.1"/>
    <property type="molecule type" value="Genomic_DNA"/>
</dbReference>
<protein>
    <submittedName>
        <fullName evidence="3">Hypothetical_protein</fullName>
    </submittedName>
</protein>
<evidence type="ECO:0000313" key="4">
    <source>
        <dbReference type="EMBL" id="CAL6111553.1"/>
    </source>
</evidence>
<dbReference type="AlphaFoldDB" id="A0AA86NEE8"/>